<reference evidence="2" key="1">
    <citation type="journal article" date="2014" name="Int. J. Syst. Evol. Microbiol.">
        <title>Complete genome sequence of Corynebacterium casei LMG S-19264T (=DSM 44701T), isolated from a smear-ripened cheese.</title>
        <authorList>
            <consortium name="US DOE Joint Genome Institute (JGI-PGF)"/>
            <person name="Walter F."/>
            <person name="Albersmeier A."/>
            <person name="Kalinowski J."/>
            <person name="Ruckert C."/>
        </authorList>
    </citation>
    <scope>NUCLEOTIDE SEQUENCE</scope>
    <source>
        <strain evidence="2">JCM 31311</strain>
    </source>
</reference>
<comment type="caution">
    <text evidence="2">The sequence shown here is derived from an EMBL/GenBank/DDBJ whole genome shotgun (WGS) entry which is preliminary data.</text>
</comment>
<proteinExistence type="predicted"/>
<organism evidence="2 3">
    <name type="scientific">Deinococcus ruber</name>
    <dbReference type="NCBI Taxonomy" id="1848197"/>
    <lineage>
        <taxon>Bacteria</taxon>
        <taxon>Thermotogati</taxon>
        <taxon>Deinococcota</taxon>
        <taxon>Deinococci</taxon>
        <taxon>Deinococcales</taxon>
        <taxon>Deinococcaceae</taxon>
        <taxon>Deinococcus</taxon>
    </lineage>
</organism>
<dbReference type="Proteomes" id="UP000603865">
    <property type="component" value="Unassembled WGS sequence"/>
</dbReference>
<reference evidence="2" key="2">
    <citation type="submission" date="2020-09" db="EMBL/GenBank/DDBJ databases">
        <authorList>
            <person name="Sun Q."/>
            <person name="Ohkuma M."/>
        </authorList>
    </citation>
    <scope>NUCLEOTIDE SEQUENCE</scope>
    <source>
        <strain evidence="2">JCM 31311</strain>
    </source>
</reference>
<dbReference type="AlphaFoldDB" id="A0A918FH96"/>
<accession>A0A918FH96</accession>
<evidence type="ECO:0000256" key="1">
    <source>
        <dbReference type="SAM" id="MobiDB-lite"/>
    </source>
</evidence>
<evidence type="ECO:0000313" key="3">
    <source>
        <dbReference type="Proteomes" id="UP000603865"/>
    </source>
</evidence>
<evidence type="ECO:0000313" key="2">
    <source>
        <dbReference type="EMBL" id="GGR37536.1"/>
    </source>
</evidence>
<dbReference type="EMBL" id="BMQL01000080">
    <property type="protein sequence ID" value="GGR37536.1"/>
    <property type="molecule type" value="Genomic_DNA"/>
</dbReference>
<gene>
    <name evidence="2" type="ORF">GCM10008957_53690</name>
</gene>
<protein>
    <submittedName>
        <fullName evidence="2">Uncharacterized protein</fullName>
    </submittedName>
</protein>
<feature type="region of interest" description="Disordered" evidence="1">
    <location>
        <begin position="1"/>
        <end position="24"/>
    </location>
</feature>
<sequence>MRKRRTATVMSPTSRAAKISLSHTASEVGTGETLVVTMGEGVGVTKADGTSARWVGGRYGGR</sequence>
<name>A0A918FH96_9DEIO</name>
<keyword evidence="3" id="KW-1185">Reference proteome</keyword>